<feature type="compositionally biased region" description="Basic and acidic residues" evidence="1">
    <location>
        <begin position="35"/>
        <end position="48"/>
    </location>
</feature>
<evidence type="ECO:0000313" key="3">
    <source>
        <dbReference type="Proteomes" id="UP000827092"/>
    </source>
</evidence>
<dbReference type="EMBL" id="JAFNEN010000270">
    <property type="protein sequence ID" value="KAG8187493.1"/>
    <property type="molecule type" value="Genomic_DNA"/>
</dbReference>
<comment type="caution">
    <text evidence="2">The sequence shown here is derived from an EMBL/GenBank/DDBJ whole genome shotgun (WGS) entry which is preliminary data.</text>
</comment>
<organism evidence="2 3">
    <name type="scientific">Oedothorax gibbosus</name>
    <dbReference type="NCBI Taxonomy" id="931172"/>
    <lineage>
        <taxon>Eukaryota</taxon>
        <taxon>Metazoa</taxon>
        <taxon>Ecdysozoa</taxon>
        <taxon>Arthropoda</taxon>
        <taxon>Chelicerata</taxon>
        <taxon>Arachnida</taxon>
        <taxon>Araneae</taxon>
        <taxon>Araneomorphae</taxon>
        <taxon>Entelegynae</taxon>
        <taxon>Araneoidea</taxon>
        <taxon>Linyphiidae</taxon>
        <taxon>Erigoninae</taxon>
        <taxon>Oedothorax</taxon>
    </lineage>
</organism>
<feature type="compositionally biased region" description="Polar residues" evidence="1">
    <location>
        <begin position="49"/>
        <end position="58"/>
    </location>
</feature>
<proteinExistence type="predicted"/>
<feature type="region of interest" description="Disordered" evidence="1">
    <location>
        <begin position="35"/>
        <end position="58"/>
    </location>
</feature>
<keyword evidence="3" id="KW-1185">Reference proteome</keyword>
<dbReference type="AlphaFoldDB" id="A0AAV6UV19"/>
<name>A0AAV6UV19_9ARAC</name>
<gene>
    <name evidence="2" type="ORF">JTE90_022886</name>
</gene>
<evidence type="ECO:0000313" key="2">
    <source>
        <dbReference type="EMBL" id="KAG8187493.1"/>
    </source>
</evidence>
<accession>A0AAV6UV19</accession>
<evidence type="ECO:0000256" key="1">
    <source>
        <dbReference type="SAM" id="MobiDB-lite"/>
    </source>
</evidence>
<protein>
    <submittedName>
        <fullName evidence="2">Uncharacterized protein</fullName>
    </submittedName>
</protein>
<reference evidence="2 3" key="1">
    <citation type="journal article" date="2022" name="Nat. Ecol. Evol.">
        <title>A masculinizing supergene underlies an exaggerated male reproductive morph in a spider.</title>
        <authorList>
            <person name="Hendrickx F."/>
            <person name="De Corte Z."/>
            <person name="Sonet G."/>
            <person name="Van Belleghem S.M."/>
            <person name="Kostlbacher S."/>
            <person name="Vangestel C."/>
        </authorList>
    </citation>
    <scope>NUCLEOTIDE SEQUENCE [LARGE SCALE GENOMIC DNA]</scope>
    <source>
        <strain evidence="2">W744_W776</strain>
    </source>
</reference>
<sequence>MCSRPSNPIFDEVVQSNIKTVNVRITRCSRSYDDHWTRKRQESHRDQQHGSAFSQDESDIVQNSNLQHIDDNDGKELVERLSDPGSWDEITMNDVEVIVGMLYSSSGYSSSSSNDAISSSLEDARNLDDNISSLLEDAQNLDDAISSSLEDARHLYDTTSLSLKDARNLEDTISSSLKDTQNLDDTISLSQEDAQNLFDTISLSLEDARNLDDADFLPSDPSAKMMGDRDANETARLVTEIEILELMIVYSCGQKKVNTRNSSDVGHPMESDLFDFMNK</sequence>
<dbReference type="Proteomes" id="UP000827092">
    <property type="component" value="Unassembled WGS sequence"/>
</dbReference>